<comment type="caution">
    <text evidence="4">The sequence shown here is derived from an EMBL/GenBank/DDBJ whole genome shotgun (WGS) entry which is preliminary data.</text>
</comment>
<dbReference type="AlphaFoldDB" id="A0AA42BUJ2"/>
<gene>
    <name evidence="4" type="ORF">N1028_10115</name>
</gene>
<dbReference type="GO" id="GO:0005524">
    <property type="term" value="F:ATP binding"/>
    <property type="evidence" value="ECO:0007669"/>
    <property type="project" value="UniProtKB-UniRule"/>
</dbReference>
<feature type="region of interest" description="Disordered" evidence="2">
    <location>
        <begin position="396"/>
        <end position="421"/>
    </location>
</feature>
<dbReference type="EMBL" id="JANLCK010000004">
    <property type="protein sequence ID" value="MCS5726246.1"/>
    <property type="molecule type" value="Genomic_DNA"/>
</dbReference>
<dbReference type="InterPro" id="IPR011761">
    <property type="entry name" value="ATP-grasp"/>
</dbReference>
<keyword evidence="4" id="KW-0012">Acyltransferase</keyword>
<keyword evidence="1" id="KW-0067">ATP-binding</keyword>
<dbReference type="EC" id="2.3.1.-" evidence="4"/>
<dbReference type="RefSeq" id="WP_259527641.1">
    <property type="nucleotide sequence ID" value="NZ_JANLCK010000004.1"/>
</dbReference>
<accession>A0AA42BUJ2</accession>
<evidence type="ECO:0000256" key="2">
    <source>
        <dbReference type="SAM" id="MobiDB-lite"/>
    </source>
</evidence>
<dbReference type="Gene3D" id="3.40.50.20">
    <property type="match status" value="1"/>
</dbReference>
<dbReference type="Proteomes" id="UP001165587">
    <property type="component" value="Unassembled WGS sequence"/>
</dbReference>
<reference evidence="4" key="1">
    <citation type="submission" date="2022-08" db="EMBL/GenBank/DDBJ databases">
        <authorList>
            <person name="Deng Y."/>
            <person name="Han X.-F."/>
            <person name="Zhang Y.-Q."/>
        </authorList>
    </citation>
    <scope>NUCLEOTIDE SEQUENCE</scope>
    <source>
        <strain evidence="4">CPCC 203407</strain>
    </source>
</reference>
<dbReference type="GO" id="GO:0046872">
    <property type="term" value="F:metal ion binding"/>
    <property type="evidence" value="ECO:0007669"/>
    <property type="project" value="InterPro"/>
</dbReference>
<sequence>MTAVLLTGSRAPVTLDLARRFHDAGHFVVVADSQPALTSASASVGAAYRVPPARFAPWEFARAVAGIAERHAVGLIVPTCEEVFHLAAVRDTGTVPGLRGRVFAPPLPVLRRLHDKALFASLLAELGIPHPGTTVVDSGIGWRRLARGRRERPGTAVVVKPAYSRFGALTRRVREGAPLPDVPAPTPEHPWLVQEHLDGTEFCVHAIAVGGTLTAFSAYRPVWRAGTGAGVAFERLDAHDTSATLSGAVRAAERYAEQLAGHLAITGQFGLDLIATGSGDPHVLECNPRATSGLHLFTAADDLPSAFVPADPSRNPTHPSSPSARLGIPHALYGPAGIRSGTDLRRHLRQLRFPDVLRPRRDRLPIGTLLRSLAVQAAAARASGVSLLAASTHDIEWNGEPLPEDPDRGEQMAADGTSPPAGWASRLVEGAQRAGGSEHLAPTIAVRFETVDAGGLTLPLTRPRATRPHEPHAGTAQNHTHPGAPPSYVVSPHSHFIHYAREELGALDSPVVRALAARAIDALDLVTRPARLDDIALVGNALVSTNLQPDVSEATVRALTAELTARHPRLAIGWRSVHGRGTRLPDTLRRAGYRLIPSRSVLFLPTRGTEWQGLRDSRRDRALLETSGYSVREAPRDATGASDEATRRRIADLYDLLYVDKYSSLNPRYTPEFIAVAERSGLLRFVLLERGGRIDAAFGYTIAHGLLAAPVVGYDTALPQELGLYRMLSYAIARTAHEAGVDLHASSGVAAFKRNRGADAEFECTAVYTRHLPWPRRAGWAVLDLVVRRIAVPLVQRNGL</sequence>
<dbReference type="Pfam" id="PF02655">
    <property type="entry name" value="ATP-grasp_3"/>
    <property type="match status" value="1"/>
</dbReference>
<keyword evidence="5" id="KW-1185">Reference proteome</keyword>
<dbReference type="InterPro" id="IPR005479">
    <property type="entry name" value="CPAse_ATP-bd"/>
</dbReference>
<evidence type="ECO:0000313" key="5">
    <source>
        <dbReference type="Proteomes" id="UP001165587"/>
    </source>
</evidence>
<dbReference type="PROSITE" id="PS50975">
    <property type="entry name" value="ATP_GRASP"/>
    <property type="match status" value="1"/>
</dbReference>
<proteinExistence type="predicted"/>
<dbReference type="InterPro" id="IPR038740">
    <property type="entry name" value="BioF2-like_GNAT_dom"/>
</dbReference>
<keyword evidence="4" id="KW-0808">Transferase</keyword>
<dbReference type="Pfam" id="PF13480">
    <property type="entry name" value="Acetyltransf_6"/>
    <property type="match status" value="1"/>
</dbReference>
<name>A0AA42BUJ2_9MICO</name>
<protein>
    <submittedName>
        <fullName evidence="4">GNAT family N-acetyltransferase</fullName>
        <ecNumber evidence="4">2.3.1.-</ecNumber>
    </submittedName>
</protein>
<feature type="region of interest" description="Disordered" evidence="2">
    <location>
        <begin position="462"/>
        <end position="483"/>
    </location>
</feature>
<evidence type="ECO:0000313" key="4">
    <source>
        <dbReference type="EMBL" id="MCS5726246.1"/>
    </source>
</evidence>
<dbReference type="PROSITE" id="PS00867">
    <property type="entry name" value="CPSASE_2"/>
    <property type="match status" value="1"/>
</dbReference>
<feature type="domain" description="ATP-grasp" evidence="3">
    <location>
        <begin position="120"/>
        <end position="312"/>
    </location>
</feature>
<keyword evidence="1" id="KW-0547">Nucleotide-binding</keyword>
<dbReference type="InterPro" id="IPR016181">
    <property type="entry name" value="Acyl_CoA_acyltransferase"/>
</dbReference>
<dbReference type="SUPFAM" id="SSF55729">
    <property type="entry name" value="Acyl-CoA N-acyltransferases (Nat)"/>
    <property type="match status" value="1"/>
</dbReference>
<dbReference type="InterPro" id="IPR003806">
    <property type="entry name" value="ATP-grasp_PylC-type"/>
</dbReference>
<evidence type="ECO:0000256" key="1">
    <source>
        <dbReference type="PROSITE-ProRule" id="PRU00409"/>
    </source>
</evidence>
<organism evidence="4 5">
    <name type="scientific">Herbiconiux oxytropis</name>
    <dbReference type="NCBI Taxonomy" id="2970915"/>
    <lineage>
        <taxon>Bacteria</taxon>
        <taxon>Bacillati</taxon>
        <taxon>Actinomycetota</taxon>
        <taxon>Actinomycetes</taxon>
        <taxon>Micrococcales</taxon>
        <taxon>Microbacteriaceae</taxon>
        <taxon>Herbiconiux</taxon>
    </lineage>
</organism>
<dbReference type="Gene3D" id="3.30.470.20">
    <property type="entry name" value="ATP-grasp fold, B domain"/>
    <property type="match status" value="1"/>
</dbReference>
<dbReference type="SUPFAM" id="SSF56059">
    <property type="entry name" value="Glutathione synthetase ATP-binding domain-like"/>
    <property type="match status" value="1"/>
</dbReference>
<evidence type="ECO:0000259" key="3">
    <source>
        <dbReference type="PROSITE" id="PS50975"/>
    </source>
</evidence>
<dbReference type="GO" id="GO:0016746">
    <property type="term" value="F:acyltransferase activity"/>
    <property type="evidence" value="ECO:0007669"/>
    <property type="project" value="UniProtKB-KW"/>
</dbReference>